<feature type="compositionally biased region" description="Polar residues" evidence="1">
    <location>
        <begin position="253"/>
        <end position="262"/>
    </location>
</feature>
<accession>A0A5S6QAL8</accession>
<reference evidence="4" key="1">
    <citation type="submission" date="2019-12" db="UniProtKB">
        <authorList>
            <consortium name="WormBaseParasite"/>
        </authorList>
    </citation>
    <scope>IDENTIFICATION</scope>
</reference>
<proteinExistence type="predicted"/>
<evidence type="ECO:0000256" key="2">
    <source>
        <dbReference type="SAM" id="Phobius"/>
    </source>
</evidence>
<sequence>MDIVFPGQLCTMWLHGYPVCLAVRPGSSSSNSSVGLLFFKLHLRMASVLLFIGYAQLAAALGWSFVLHKSSDPLYILTNTSSSENFTEGNITITTDRRIIMEHVRKAPLTQALAPFDKALSASTENASLIIDDVLNEVVHSSMTDMLSKLSDSLKMALQRLSSLPDFGSMAGDDGTKLNQLLETAGPLRLVKQDGDVSPSSSAGAMTKESFGQLVSLLHILENRASSPRTTAEPIVHDVAPSEQRRAPGNATAKPSTRNTGSLRNVTHSAKVIEIPVGVVLEQPPTRRRPIMIAPFLEPTVPPAIASSISSRPAEKSVVVEFLPSIKKPERFLRLHADVPEQPTTKVFSVPSVSLMTSTPRMRTPIKEIGFPREVGQSRRSATQILLETLFTAVGAVFGLLAVASVLLVFFAYRRTKRRTLEHSWRATTVTYPTFRSLRDPSHVSGESLTELPMSPDGDQENSAGSTDREIETIVAFAHSMPRSIGQTLRYDHTTSAEQWWKPYP</sequence>
<feature type="region of interest" description="Disordered" evidence="1">
    <location>
        <begin position="242"/>
        <end position="262"/>
    </location>
</feature>
<protein>
    <submittedName>
        <fullName evidence="4">Mid2 domain-containing protein</fullName>
    </submittedName>
</protein>
<dbReference type="AlphaFoldDB" id="A0A5S6QAL8"/>
<evidence type="ECO:0000256" key="1">
    <source>
        <dbReference type="SAM" id="MobiDB-lite"/>
    </source>
</evidence>
<dbReference type="WBParaSite" id="TMUE_1000004238.1">
    <property type="protein sequence ID" value="TMUE_1000004238.1"/>
    <property type="gene ID" value="WBGene00289695"/>
</dbReference>
<dbReference type="Proteomes" id="UP000046395">
    <property type="component" value="Unassembled WGS sequence"/>
</dbReference>
<feature type="transmembrane region" description="Helical" evidence="2">
    <location>
        <begin position="46"/>
        <end position="66"/>
    </location>
</feature>
<organism evidence="3 4">
    <name type="scientific">Trichuris muris</name>
    <name type="common">Mouse whipworm</name>
    <dbReference type="NCBI Taxonomy" id="70415"/>
    <lineage>
        <taxon>Eukaryota</taxon>
        <taxon>Metazoa</taxon>
        <taxon>Ecdysozoa</taxon>
        <taxon>Nematoda</taxon>
        <taxon>Enoplea</taxon>
        <taxon>Dorylaimia</taxon>
        <taxon>Trichinellida</taxon>
        <taxon>Trichuridae</taxon>
        <taxon>Trichuris</taxon>
    </lineage>
</organism>
<keyword evidence="2" id="KW-0812">Transmembrane</keyword>
<feature type="transmembrane region" description="Helical" evidence="2">
    <location>
        <begin position="390"/>
        <end position="413"/>
    </location>
</feature>
<keyword evidence="3" id="KW-1185">Reference proteome</keyword>
<evidence type="ECO:0000313" key="4">
    <source>
        <dbReference type="WBParaSite" id="TMUE_1000004238.1"/>
    </source>
</evidence>
<evidence type="ECO:0000313" key="3">
    <source>
        <dbReference type="Proteomes" id="UP000046395"/>
    </source>
</evidence>
<name>A0A5S6QAL8_TRIMR</name>
<keyword evidence="2" id="KW-1133">Transmembrane helix</keyword>
<keyword evidence="2" id="KW-0472">Membrane</keyword>
<feature type="region of interest" description="Disordered" evidence="1">
    <location>
        <begin position="441"/>
        <end position="467"/>
    </location>
</feature>